<evidence type="ECO:0000313" key="2">
    <source>
        <dbReference type="EMBL" id="KAG4411281.1"/>
    </source>
</evidence>
<protein>
    <submittedName>
        <fullName evidence="2">Uncharacterized protein</fullName>
    </submittedName>
</protein>
<keyword evidence="1" id="KW-1133">Transmembrane helix</keyword>
<reference evidence="2" key="1">
    <citation type="submission" date="2021-02" db="EMBL/GenBank/DDBJ databases">
        <title>Genome sequence Cadophora malorum strain M34.</title>
        <authorList>
            <person name="Stefanovic E."/>
            <person name="Vu D."/>
            <person name="Scully C."/>
            <person name="Dijksterhuis J."/>
            <person name="Roader J."/>
            <person name="Houbraken J."/>
        </authorList>
    </citation>
    <scope>NUCLEOTIDE SEQUENCE</scope>
    <source>
        <strain evidence="2">M34</strain>
    </source>
</reference>
<feature type="transmembrane region" description="Helical" evidence="1">
    <location>
        <begin position="50"/>
        <end position="68"/>
    </location>
</feature>
<keyword evidence="1" id="KW-0472">Membrane</keyword>
<evidence type="ECO:0000313" key="3">
    <source>
        <dbReference type="Proteomes" id="UP000664132"/>
    </source>
</evidence>
<keyword evidence="1" id="KW-0812">Transmembrane</keyword>
<feature type="transmembrane region" description="Helical" evidence="1">
    <location>
        <begin position="20"/>
        <end position="38"/>
    </location>
</feature>
<gene>
    <name evidence="2" type="ORF">IFR04_015586</name>
</gene>
<dbReference type="AlphaFoldDB" id="A0A8H7VYC7"/>
<feature type="transmembrane region" description="Helical" evidence="1">
    <location>
        <begin position="426"/>
        <end position="449"/>
    </location>
</feature>
<keyword evidence="3" id="KW-1185">Reference proteome</keyword>
<organism evidence="2 3">
    <name type="scientific">Cadophora malorum</name>
    <dbReference type="NCBI Taxonomy" id="108018"/>
    <lineage>
        <taxon>Eukaryota</taxon>
        <taxon>Fungi</taxon>
        <taxon>Dikarya</taxon>
        <taxon>Ascomycota</taxon>
        <taxon>Pezizomycotina</taxon>
        <taxon>Leotiomycetes</taxon>
        <taxon>Helotiales</taxon>
        <taxon>Ploettnerulaceae</taxon>
        <taxon>Cadophora</taxon>
    </lineage>
</organism>
<dbReference type="Proteomes" id="UP000664132">
    <property type="component" value="Unassembled WGS sequence"/>
</dbReference>
<evidence type="ECO:0000256" key="1">
    <source>
        <dbReference type="SAM" id="Phobius"/>
    </source>
</evidence>
<dbReference type="OrthoDB" id="5139479at2759"/>
<dbReference type="EMBL" id="JAFJYH010000497">
    <property type="protein sequence ID" value="KAG4411281.1"/>
    <property type="molecule type" value="Genomic_DNA"/>
</dbReference>
<accession>A0A8H7VYC7</accession>
<sequence length="526" mass="57402">MESVKWRFITRKQGQQLKTFLTLVPGTSILGLLQLLFGKGSLFSSWRVSSLSRLVLIGLPPILNVVLFSDINTRLSYHTEAAITGPFNGAMGDFNASIAASFAPMIDSITGVGFADLLSDPRRALDIGPQAKNNLPCSLGVSKTESQTCSQLFFMPGLVLDLDQVRNASHPEADLFVVHDSPGYMLNFTTSGADVPFNLTKDCRVYGNEMAAFEICVRDDDELLAMKIKQCLKLPQVDEPDCLTNRGWQSLPGSTTSASISLRNATIGFSRLNSTIQIHHLADHWTALDIGASNLLTAFDGFFTSITSPEIVDWATEFINMLSPTSSQDIKFAPIIIASYLEVSDQAYEPAAAQSRNTLALQSLLAFALFYCSLSPFKILPSIGADPASANLTSADVLQTSFTNSPNLTYYMASTTYELLVGSITIWVYTVLGGLLILLSWIALCICTFTEGDLPRPVTTAFADIDHRLLDINNFEHNSDAAASCQIYHVFVNASIRHSTYRMVVLPRREAPIGQLLGTSRSCEAT</sequence>
<name>A0A8H7VYC7_9HELO</name>
<proteinExistence type="predicted"/>
<comment type="caution">
    <text evidence="2">The sequence shown here is derived from an EMBL/GenBank/DDBJ whole genome shotgun (WGS) entry which is preliminary data.</text>
</comment>